<proteinExistence type="predicted"/>
<gene>
    <name evidence="1" type="ORF">XENORESO_015635</name>
</gene>
<comment type="caution">
    <text evidence="1">The sequence shown here is derived from an EMBL/GenBank/DDBJ whole genome shotgun (WGS) entry which is preliminary data.</text>
</comment>
<dbReference type="EMBL" id="JAHRIM010055114">
    <property type="protein sequence ID" value="MEQ2270120.1"/>
    <property type="molecule type" value="Genomic_DNA"/>
</dbReference>
<reference evidence="1 2" key="1">
    <citation type="submission" date="2021-06" db="EMBL/GenBank/DDBJ databases">
        <authorList>
            <person name="Palmer J.M."/>
        </authorList>
    </citation>
    <scope>NUCLEOTIDE SEQUENCE [LARGE SCALE GENOMIC DNA]</scope>
    <source>
        <strain evidence="1 2">XR_2019</strain>
        <tissue evidence="1">Muscle</tissue>
    </source>
</reference>
<keyword evidence="2" id="KW-1185">Reference proteome</keyword>
<protein>
    <submittedName>
        <fullName evidence="1">Uncharacterized protein</fullName>
    </submittedName>
</protein>
<evidence type="ECO:0000313" key="1">
    <source>
        <dbReference type="EMBL" id="MEQ2270120.1"/>
    </source>
</evidence>
<evidence type="ECO:0000313" key="2">
    <source>
        <dbReference type="Proteomes" id="UP001444071"/>
    </source>
</evidence>
<name>A0ABV0WKU1_9TELE</name>
<organism evidence="1 2">
    <name type="scientific">Xenotaenia resolanae</name>
    <dbReference type="NCBI Taxonomy" id="208358"/>
    <lineage>
        <taxon>Eukaryota</taxon>
        <taxon>Metazoa</taxon>
        <taxon>Chordata</taxon>
        <taxon>Craniata</taxon>
        <taxon>Vertebrata</taxon>
        <taxon>Euteleostomi</taxon>
        <taxon>Actinopterygii</taxon>
        <taxon>Neopterygii</taxon>
        <taxon>Teleostei</taxon>
        <taxon>Neoteleostei</taxon>
        <taxon>Acanthomorphata</taxon>
        <taxon>Ovalentaria</taxon>
        <taxon>Atherinomorphae</taxon>
        <taxon>Cyprinodontiformes</taxon>
        <taxon>Goodeidae</taxon>
        <taxon>Xenotaenia</taxon>
    </lineage>
</organism>
<sequence>MQKAGQHLGIPSFHVNKNQSHFLQASWLDENNFNFKAALYMNNFSHVGTVSIDILYRIIFVVSKRPASISKSQESYTQPSCYLLNVLLSLAASRSINMPHCVEGILFLNSFLFHCASTDLISN</sequence>
<accession>A0ABV0WKU1</accession>
<dbReference type="Proteomes" id="UP001444071">
    <property type="component" value="Unassembled WGS sequence"/>
</dbReference>